<dbReference type="GO" id="GO:0005384">
    <property type="term" value="F:manganese ion transmembrane transporter activity"/>
    <property type="evidence" value="ECO:0007669"/>
    <property type="project" value="TreeGrafter"/>
</dbReference>
<feature type="transmembrane region" description="Helical" evidence="6">
    <location>
        <begin position="379"/>
        <end position="400"/>
    </location>
</feature>
<evidence type="ECO:0008006" key="9">
    <source>
        <dbReference type="Google" id="ProtNLM"/>
    </source>
</evidence>
<feature type="transmembrane region" description="Helical" evidence="6">
    <location>
        <begin position="444"/>
        <end position="462"/>
    </location>
</feature>
<dbReference type="PRINTS" id="PR00447">
    <property type="entry name" value="NATRESASSCMP"/>
</dbReference>
<keyword evidence="8" id="KW-1185">Reference proteome</keyword>
<sequence length="511" mass="57168">MGIQGEDEATVLSSSQSLLSHRHKGYQTLDPSYEWNVEIDVKGQVDTGDSVDDKFSIHKLMQYTGPGWLMAIAYLDPGNLESDLQSGAVAGCKLLWLLFWSHAAGLAMQILSARLGVVTQNHLAQLIRKNYSRSSSTAIWLFTQMAIIGSDIQEIIGTAIAIKIIFGTRLWVGVLITASDTFLFMWLQQYGVRKIEIFFMTLIGIMIACFWIEMFVSKPNIEMILKGILIPQIPKEATVQAVGMVGAVIMPHNMFLHSALVMSRNIGTVPTDKKKKEANYYFAIESALALFISYLINLAIVVVFAQVFYKPGQALMELPGLYDASEVLSKTLGKNAKYFWALGLLAAGQSSTMTGTMAGQYVVEGFLGAIFKKQWHRIALTRSIALIPSMLVAVLAVDHFDTMGEFLNVLQSLCLPTAIIPILKLTASSQIMTHTFKNSRITNYVCWMISFIVIGFNVYLFFNYLQELHWPPYAVLFSIIYFSFVLYLIWIPLEVSETKESRLDSEEESSL</sequence>
<evidence type="ECO:0000313" key="7">
    <source>
        <dbReference type="EMBL" id="KAG2199327.1"/>
    </source>
</evidence>
<feature type="transmembrane region" description="Helical" evidence="6">
    <location>
        <begin position="406"/>
        <end position="423"/>
    </location>
</feature>
<keyword evidence="2" id="KW-0813">Transport</keyword>
<dbReference type="EMBL" id="JAEPRD010000098">
    <property type="protein sequence ID" value="KAG2199327.1"/>
    <property type="molecule type" value="Genomic_DNA"/>
</dbReference>
<dbReference type="GO" id="GO:0034755">
    <property type="term" value="P:iron ion transmembrane transport"/>
    <property type="evidence" value="ECO:0007669"/>
    <property type="project" value="TreeGrafter"/>
</dbReference>
<dbReference type="GO" id="GO:0015086">
    <property type="term" value="F:cadmium ion transmembrane transporter activity"/>
    <property type="evidence" value="ECO:0007669"/>
    <property type="project" value="TreeGrafter"/>
</dbReference>
<reference evidence="7" key="1">
    <citation type="submission" date="2020-12" db="EMBL/GenBank/DDBJ databases">
        <title>Metabolic potential, ecology and presence of endohyphal bacteria is reflected in genomic diversity of Mucoromycotina.</title>
        <authorList>
            <person name="Muszewska A."/>
            <person name="Okrasinska A."/>
            <person name="Steczkiewicz K."/>
            <person name="Drgas O."/>
            <person name="Orlowska M."/>
            <person name="Perlinska-Lenart U."/>
            <person name="Aleksandrzak-Piekarczyk T."/>
            <person name="Szatraj K."/>
            <person name="Zielenkiewicz U."/>
            <person name="Pilsyk S."/>
            <person name="Malc E."/>
            <person name="Mieczkowski P."/>
            <person name="Kruszewska J.S."/>
            <person name="Biernat P."/>
            <person name="Pawlowska J."/>
        </authorList>
    </citation>
    <scope>NUCLEOTIDE SEQUENCE</scope>
    <source>
        <strain evidence="7">WA0000017839</strain>
    </source>
</reference>
<evidence type="ECO:0000256" key="1">
    <source>
        <dbReference type="ARBA" id="ARBA00004141"/>
    </source>
</evidence>
<feature type="transmembrane region" description="Helical" evidence="6">
    <location>
        <begin position="474"/>
        <end position="493"/>
    </location>
</feature>
<dbReference type="NCBIfam" id="NF037982">
    <property type="entry name" value="Nramp_1"/>
    <property type="match status" value="1"/>
</dbReference>
<keyword evidence="3 6" id="KW-0812">Transmembrane</keyword>
<feature type="transmembrane region" description="Helical" evidence="6">
    <location>
        <begin position="198"/>
        <end position="217"/>
    </location>
</feature>
<evidence type="ECO:0000256" key="2">
    <source>
        <dbReference type="ARBA" id="ARBA00022448"/>
    </source>
</evidence>
<dbReference type="PANTHER" id="PTHR11706">
    <property type="entry name" value="SOLUTE CARRIER PROTEIN FAMILY 11 MEMBER"/>
    <property type="match status" value="1"/>
</dbReference>
<keyword evidence="5 6" id="KW-0472">Membrane</keyword>
<name>A0A8H7UYZ6_9FUNG</name>
<dbReference type="InterPro" id="IPR001046">
    <property type="entry name" value="NRAMP_fam"/>
</dbReference>
<dbReference type="Pfam" id="PF01566">
    <property type="entry name" value="Nramp"/>
    <property type="match status" value="1"/>
</dbReference>
<proteinExistence type="predicted"/>
<feature type="transmembrane region" description="Helical" evidence="6">
    <location>
        <begin position="280"/>
        <end position="309"/>
    </location>
</feature>
<dbReference type="OrthoDB" id="409173at2759"/>
<organism evidence="7 8">
    <name type="scientific">Mucor saturninus</name>
    <dbReference type="NCBI Taxonomy" id="64648"/>
    <lineage>
        <taxon>Eukaryota</taxon>
        <taxon>Fungi</taxon>
        <taxon>Fungi incertae sedis</taxon>
        <taxon>Mucoromycota</taxon>
        <taxon>Mucoromycotina</taxon>
        <taxon>Mucoromycetes</taxon>
        <taxon>Mucorales</taxon>
        <taxon>Mucorineae</taxon>
        <taxon>Mucoraceae</taxon>
        <taxon>Mucor</taxon>
    </lineage>
</organism>
<dbReference type="AlphaFoldDB" id="A0A8H7UYZ6"/>
<evidence type="ECO:0000256" key="5">
    <source>
        <dbReference type="ARBA" id="ARBA00023136"/>
    </source>
</evidence>
<feature type="transmembrane region" description="Helical" evidence="6">
    <location>
        <begin position="94"/>
        <end position="117"/>
    </location>
</feature>
<dbReference type="Proteomes" id="UP000603453">
    <property type="component" value="Unassembled WGS sequence"/>
</dbReference>
<dbReference type="PANTHER" id="PTHR11706:SF33">
    <property type="entry name" value="NATURAL RESISTANCE-ASSOCIATED MACROPHAGE PROTEIN 2"/>
    <property type="match status" value="1"/>
</dbReference>
<gene>
    <name evidence="7" type="ORF">INT47_012961</name>
</gene>
<accession>A0A8H7UYZ6</accession>
<evidence type="ECO:0000256" key="3">
    <source>
        <dbReference type="ARBA" id="ARBA00022692"/>
    </source>
</evidence>
<keyword evidence="4 6" id="KW-1133">Transmembrane helix</keyword>
<dbReference type="NCBIfam" id="TIGR01197">
    <property type="entry name" value="nramp"/>
    <property type="match status" value="1"/>
</dbReference>
<feature type="transmembrane region" description="Helical" evidence="6">
    <location>
        <begin position="138"/>
        <end position="162"/>
    </location>
</feature>
<evidence type="ECO:0000256" key="4">
    <source>
        <dbReference type="ARBA" id="ARBA00022989"/>
    </source>
</evidence>
<evidence type="ECO:0000256" key="6">
    <source>
        <dbReference type="SAM" id="Phobius"/>
    </source>
</evidence>
<comment type="subcellular location">
    <subcellularLocation>
        <location evidence="1">Membrane</location>
        <topology evidence="1">Multi-pass membrane protein</topology>
    </subcellularLocation>
</comment>
<dbReference type="GO" id="GO:0005886">
    <property type="term" value="C:plasma membrane"/>
    <property type="evidence" value="ECO:0007669"/>
    <property type="project" value="TreeGrafter"/>
</dbReference>
<evidence type="ECO:0000313" key="8">
    <source>
        <dbReference type="Proteomes" id="UP000603453"/>
    </source>
</evidence>
<feature type="transmembrane region" description="Helical" evidence="6">
    <location>
        <begin position="168"/>
        <end position="186"/>
    </location>
</feature>
<comment type="caution">
    <text evidence="7">The sequence shown here is derived from an EMBL/GenBank/DDBJ whole genome shotgun (WGS) entry which is preliminary data.</text>
</comment>
<protein>
    <recommendedName>
        <fullName evidence="9">Natural resistance-associated macrophage protein</fullName>
    </recommendedName>
</protein>
<feature type="transmembrane region" description="Helical" evidence="6">
    <location>
        <begin position="237"/>
        <end position="260"/>
    </location>
</feature>